<feature type="domain" description="DUF4216" evidence="1">
    <location>
        <begin position="203"/>
        <end position="274"/>
    </location>
</feature>
<evidence type="ECO:0000313" key="3">
    <source>
        <dbReference type="EMBL" id="KMS94665.1"/>
    </source>
</evidence>
<proteinExistence type="predicted"/>
<feature type="domain" description="Transposase-associated" evidence="2">
    <location>
        <begin position="6"/>
        <end position="78"/>
    </location>
</feature>
<dbReference type="OrthoDB" id="1878503at2759"/>
<organism evidence="3 4">
    <name type="scientific">Beta vulgaris subsp. vulgaris</name>
    <name type="common">Beet</name>
    <dbReference type="NCBI Taxonomy" id="3555"/>
    <lineage>
        <taxon>Eukaryota</taxon>
        <taxon>Viridiplantae</taxon>
        <taxon>Streptophyta</taxon>
        <taxon>Embryophyta</taxon>
        <taxon>Tracheophyta</taxon>
        <taxon>Spermatophyta</taxon>
        <taxon>Magnoliopsida</taxon>
        <taxon>eudicotyledons</taxon>
        <taxon>Gunneridae</taxon>
        <taxon>Pentapetalae</taxon>
        <taxon>Caryophyllales</taxon>
        <taxon>Chenopodiaceae</taxon>
        <taxon>Betoideae</taxon>
        <taxon>Beta</taxon>
    </lineage>
</organism>
<dbReference type="Proteomes" id="UP000035740">
    <property type="component" value="Unassembled WGS sequence"/>
</dbReference>
<evidence type="ECO:0000259" key="1">
    <source>
        <dbReference type="Pfam" id="PF13952"/>
    </source>
</evidence>
<dbReference type="Pfam" id="PF13952">
    <property type="entry name" value="DUF4216"/>
    <property type="match status" value="1"/>
</dbReference>
<evidence type="ECO:0000313" key="4">
    <source>
        <dbReference type="Proteomes" id="UP000035740"/>
    </source>
</evidence>
<protein>
    <recommendedName>
        <fullName evidence="5">Transposase-associated domain-containing protein</fullName>
    </recommendedName>
</protein>
<dbReference type="AlphaFoldDB" id="A0A0J8DV05"/>
<dbReference type="Gramene" id="KMS94665">
    <property type="protein sequence ID" value="KMS94665"/>
    <property type="gene ID" value="BVRB_016480"/>
</dbReference>
<gene>
    <name evidence="3" type="ORF">BVRB_016480</name>
</gene>
<dbReference type="OMA" id="CFEFISV"/>
<sequence>MESYNRDWMLCKKNDPKYRTGVKKFLEFAFTQGKGNQVVPCPCVKCNNERRKTRPEIELDLLKFGIVKSYTRWVRHGESFECQVDANALDDSHQNIEHNHMSDMLYEAFGMATQEVDAEVGEAVDAKANVTSLAQEKHPAVTEHLQALADGPGRVVATMNSYMVNGCLFRTKDSEMERETQNSGIVVLGENDVEYYGLLREVIEVQYTGGNRVTLFMCDWWDVHSHGRGITKDCFEFISVNIGKVLGNDPYVLASQVGQVYYVQDVAKPNWKVVVKANPRNFYDVPEILVQDSIGETTKV</sequence>
<name>A0A0J8DV05_BETVV</name>
<dbReference type="InterPro" id="IPR029480">
    <property type="entry name" value="Transpos_assoc"/>
</dbReference>
<reference evidence="3 4" key="1">
    <citation type="journal article" date="2014" name="Nature">
        <title>The genome of the recently domesticated crop plant sugar beet (Beta vulgaris).</title>
        <authorList>
            <person name="Dohm J.C."/>
            <person name="Minoche A.E."/>
            <person name="Holtgrawe D."/>
            <person name="Capella-Gutierrez S."/>
            <person name="Zakrzewski F."/>
            <person name="Tafer H."/>
            <person name="Rupp O."/>
            <person name="Sorensen T.R."/>
            <person name="Stracke R."/>
            <person name="Reinhardt R."/>
            <person name="Goesmann A."/>
            <person name="Kraft T."/>
            <person name="Schulz B."/>
            <person name="Stadler P.F."/>
            <person name="Schmidt T."/>
            <person name="Gabaldon T."/>
            <person name="Lehrach H."/>
            <person name="Weisshaar B."/>
            <person name="Himmelbauer H."/>
        </authorList>
    </citation>
    <scope>NUCLEOTIDE SEQUENCE [LARGE SCALE GENOMIC DNA]</scope>
    <source>
        <tissue evidence="3">Taproot</tissue>
    </source>
</reference>
<dbReference type="Pfam" id="PF13963">
    <property type="entry name" value="Transpos_assoc"/>
    <property type="match status" value="1"/>
</dbReference>
<dbReference type="InterPro" id="IPR025312">
    <property type="entry name" value="DUF4216"/>
</dbReference>
<accession>A0A0J8DV05</accession>
<evidence type="ECO:0008006" key="5">
    <source>
        <dbReference type="Google" id="ProtNLM"/>
    </source>
</evidence>
<dbReference type="EMBL" id="KQ091397">
    <property type="protein sequence ID" value="KMS94665.1"/>
    <property type="molecule type" value="Genomic_DNA"/>
</dbReference>
<dbReference type="eggNOG" id="ENOG502QWJJ">
    <property type="taxonomic scope" value="Eukaryota"/>
</dbReference>
<dbReference type="PANTHER" id="PTHR48258">
    <property type="entry name" value="DUF4218 DOMAIN-CONTAINING PROTEIN-RELATED"/>
    <property type="match status" value="1"/>
</dbReference>
<dbReference type="PANTHER" id="PTHR48258:SF3">
    <property type="entry name" value="FK506-BINDING PROTEIN 4-LIKE ISOFORM X1"/>
    <property type="match status" value="1"/>
</dbReference>
<keyword evidence="4" id="KW-1185">Reference proteome</keyword>
<evidence type="ECO:0000259" key="2">
    <source>
        <dbReference type="Pfam" id="PF13963"/>
    </source>
</evidence>